<evidence type="ECO:0000259" key="4">
    <source>
        <dbReference type="Pfam" id="PF00171"/>
    </source>
</evidence>
<proteinExistence type="predicted"/>
<keyword evidence="3" id="KW-0520">NAD</keyword>
<evidence type="ECO:0000313" key="5">
    <source>
        <dbReference type="EMBL" id="SUZ60497.1"/>
    </source>
</evidence>
<dbReference type="InterPro" id="IPR016160">
    <property type="entry name" value="Ald_DH_CS_CYS"/>
</dbReference>
<dbReference type="InterPro" id="IPR016163">
    <property type="entry name" value="Ald_DH_C"/>
</dbReference>
<dbReference type="Gene3D" id="3.40.605.10">
    <property type="entry name" value="Aldehyde Dehydrogenase, Chain A, domain 1"/>
    <property type="match status" value="1"/>
</dbReference>
<reference evidence="5" key="1">
    <citation type="submission" date="2018-05" db="EMBL/GenBank/DDBJ databases">
        <authorList>
            <person name="Lanie J.A."/>
            <person name="Ng W.-L."/>
            <person name="Kazmierczak K.M."/>
            <person name="Andrzejewski T.M."/>
            <person name="Davidsen T.M."/>
            <person name="Wayne K.J."/>
            <person name="Tettelin H."/>
            <person name="Glass J.I."/>
            <person name="Rusch D."/>
            <person name="Podicherti R."/>
            <person name="Tsui H.-C.T."/>
            <person name="Winkler M.E."/>
        </authorList>
    </citation>
    <scope>NUCLEOTIDE SEQUENCE</scope>
</reference>
<dbReference type="InterPro" id="IPR016161">
    <property type="entry name" value="Ald_DH/histidinol_DH"/>
</dbReference>
<dbReference type="NCBIfam" id="TIGR01722">
    <property type="entry name" value="MMSDH"/>
    <property type="match status" value="1"/>
</dbReference>
<dbReference type="PROSITE" id="PS00070">
    <property type="entry name" value="ALDEHYDE_DEHYDR_CYS"/>
    <property type="match status" value="1"/>
</dbReference>
<feature type="domain" description="Aldehyde dehydrogenase" evidence="4">
    <location>
        <begin position="1"/>
        <end position="422"/>
    </location>
</feature>
<dbReference type="PANTHER" id="PTHR43866">
    <property type="entry name" value="MALONATE-SEMIALDEHYDE DEHYDROGENASE"/>
    <property type="match status" value="1"/>
</dbReference>
<evidence type="ECO:0000256" key="3">
    <source>
        <dbReference type="ARBA" id="ARBA00023027"/>
    </source>
</evidence>
<dbReference type="GO" id="GO:0006574">
    <property type="term" value="P:L-valine catabolic process"/>
    <property type="evidence" value="ECO:0007669"/>
    <property type="project" value="TreeGrafter"/>
</dbReference>
<dbReference type="SUPFAM" id="SSF53720">
    <property type="entry name" value="ALDH-like"/>
    <property type="match status" value="1"/>
</dbReference>
<dbReference type="InterPro" id="IPR016162">
    <property type="entry name" value="Ald_DH_N"/>
</dbReference>
<dbReference type="InterPro" id="IPR015590">
    <property type="entry name" value="Aldehyde_DH_dom"/>
</dbReference>
<dbReference type="AlphaFoldDB" id="A0A381P1X6"/>
<evidence type="ECO:0000256" key="1">
    <source>
        <dbReference type="ARBA" id="ARBA00013048"/>
    </source>
</evidence>
<dbReference type="Gene3D" id="3.40.309.10">
    <property type="entry name" value="Aldehyde Dehydrogenase, Chain A, domain 2"/>
    <property type="match status" value="1"/>
</dbReference>
<dbReference type="FunFam" id="3.40.309.10:FF:000002">
    <property type="entry name" value="Methylmalonate-semialdehyde dehydrogenase (Acylating)"/>
    <property type="match status" value="1"/>
</dbReference>
<gene>
    <name evidence="5" type="ORF">METZ01_LOCUS13351</name>
</gene>
<dbReference type="PANTHER" id="PTHR43866:SF4">
    <property type="entry name" value="MALONATE-SEMIALDEHYDE DEHYDROGENASE"/>
    <property type="match status" value="1"/>
</dbReference>
<keyword evidence="2" id="KW-0560">Oxidoreductase</keyword>
<dbReference type="GO" id="GO:0004491">
    <property type="term" value="F:methylmalonate-semialdehyde dehydrogenase (acylating, NAD) activity"/>
    <property type="evidence" value="ECO:0007669"/>
    <property type="project" value="UniProtKB-EC"/>
</dbReference>
<feature type="non-terminal residue" evidence="5">
    <location>
        <position position="1"/>
    </location>
</feature>
<dbReference type="EMBL" id="UINC01000747">
    <property type="protein sequence ID" value="SUZ60497.1"/>
    <property type="molecule type" value="Genomic_DNA"/>
</dbReference>
<dbReference type="CDD" id="cd07085">
    <property type="entry name" value="ALDH_F6_MMSDH"/>
    <property type="match status" value="1"/>
</dbReference>
<evidence type="ECO:0000256" key="2">
    <source>
        <dbReference type="ARBA" id="ARBA00023002"/>
    </source>
</evidence>
<name>A0A381P1X6_9ZZZZ</name>
<accession>A0A381P1X6</accession>
<dbReference type="EC" id="1.2.1.27" evidence="1"/>
<dbReference type="InterPro" id="IPR010061">
    <property type="entry name" value="MeMal-semiAld_DH"/>
</dbReference>
<protein>
    <recommendedName>
        <fullName evidence="1">methylmalonate-semialdehyde dehydrogenase (CoA acylating)</fullName>
        <ecNumber evidence="1">1.2.1.27</ecNumber>
    </recommendedName>
</protein>
<dbReference type="GO" id="GO:0006210">
    <property type="term" value="P:thymine catabolic process"/>
    <property type="evidence" value="ECO:0007669"/>
    <property type="project" value="TreeGrafter"/>
</dbReference>
<dbReference type="Pfam" id="PF00171">
    <property type="entry name" value="Aldedh"/>
    <property type="match status" value="1"/>
</dbReference>
<sequence length="426" mass="46039">AWRETPAVERARILFRLKELLEENAQEISRSLTLEHGKNLIETRGELQRGIENVEHACGIPSLMMGESLEDIAAGIDCVTYRQPLGVFAAITPYNFPVMIPMWFWPYAVAAGNTFILKPSEQDPLTHQMIVDLSIEAGLPPGVLNVVHGTQETVTALLEHPEIVGISFVGSSHVARLAYAKAAATGKRVQALGGAKNHMVVMPDADFNITNEALIGSLFGSAGQRCLAGSAVVGVGDAYDSMRERFLDSANSLRIGYGLDEETEMGPVISKPHKERVLGYIDAGESEGAKLVLDGRDVTVDSYPEGHWIGPTVFENVSPSMKLGSEEVFGPVAGLSRVKNVDEAVDLIQQVEYGNATSIFTSSGKAAREFRYKAGISMIGVNVGVAAPMAFFPFGGARGSFYGDLKAQGSDAISFYTDRRVVIERW</sequence>
<organism evidence="5">
    <name type="scientific">marine metagenome</name>
    <dbReference type="NCBI Taxonomy" id="408172"/>
    <lineage>
        <taxon>unclassified sequences</taxon>
        <taxon>metagenomes</taxon>
        <taxon>ecological metagenomes</taxon>
    </lineage>
</organism>